<dbReference type="InterPro" id="IPR001680">
    <property type="entry name" value="WD40_rpt"/>
</dbReference>
<dbReference type="InterPro" id="IPR015155">
    <property type="entry name" value="PFU"/>
</dbReference>
<dbReference type="CDD" id="cd17546">
    <property type="entry name" value="REC_hyHK_CKI1_RcsC-like"/>
    <property type="match status" value="1"/>
</dbReference>
<dbReference type="SMART" id="SM00387">
    <property type="entry name" value="HATPase_c"/>
    <property type="match status" value="1"/>
</dbReference>
<keyword evidence="3" id="KW-0902">Two-component regulatory system</keyword>
<keyword evidence="16" id="KW-1185">Reference proteome</keyword>
<dbReference type="InterPro" id="IPR003594">
    <property type="entry name" value="HATPase_dom"/>
</dbReference>
<dbReference type="STRING" id="91626.A0A0C9MNN9"/>
<evidence type="ECO:0000259" key="13">
    <source>
        <dbReference type="PROSITE" id="PS51394"/>
    </source>
</evidence>
<feature type="transmembrane region" description="Helical" evidence="8">
    <location>
        <begin position="599"/>
        <end position="618"/>
    </location>
</feature>
<dbReference type="PRINTS" id="PR00344">
    <property type="entry name" value="BCTRLSENSOR"/>
</dbReference>
<evidence type="ECO:0000256" key="6">
    <source>
        <dbReference type="SAM" id="Coils"/>
    </source>
</evidence>
<feature type="domain" description="PUL" evidence="14">
    <location>
        <begin position="2476"/>
        <end position="2749"/>
    </location>
</feature>
<dbReference type="PROSITE" id="PS51394">
    <property type="entry name" value="PFU"/>
    <property type="match status" value="1"/>
</dbReference>
<feature type="compositionally biased region" description="Low complexity" evidence="7">
    <location>
        <begin position="2455"/>
        <end position="2472"/>
    </location>
</feature>
<dbReference type="SMART" id="SM00320">
    <property type="entry name" value="WD40"/>
    <property type="match status" value="7"/>
</dbReference>
<dbReference type="Pfam" id="PF09070">
    <property type="entry name" value="PFU"/>
    <property type="match status" value="1"/>
</dbReference>
<dbReference type="Gene3D" id="1.25.10.10">
    <property type="entry name" value="Leucine-rich Repeat Variant"/>
    <property type="match status" value="1"/>
</dbReference>
<evidence type="ECO:0000256" key="3">
    <source>
        <dbReference type="ARBA" id="ARBA00023012"/>
    </source>
</evidence>
<dbReference type="InterPro" id="IPR028082">
    <property type="entry name" value="Peripla_BP_I"/>
</dbReference>
<organism evidence="15">
    <name type="scientific">Mucor ambiguus</name>
    <dbReference type="NCBI Taxonomy" id="91626"/>
    <lineage>
        <taxon>Eukaryota</taxon>
        <taxon>Fungi</taxon>
        <taxon>Fungi incertae sedis</taxon>
        <taxon>Mucoromycota</taxon>
        <taxon>Mucoromycotina</taxon>
        <taxon>Mucoromycetes</taxon>
        <taxon>Mucorales</taxon>
        <taxon>Mucorineae</taxon>
        <taxon>Mucoraceae</taxon>
        <taxon>Mucor</taxon>
    </lineage>
</organism>
<dbReference type="InterPro" id="IPR003661">
    <property type="entry name" value="HisK_dim/P_dom"/>
</dbReference>
<keyword evidence="8" id="KW-0812">Transmembrane</keyword>
<dbReference type="PROSITE" id="PS50110">
    <property type="entry name" value="RESPONSE_REGULATORY"/>
    <property type="match status" value="1"/>
</dbReference>
<name>A0A0C9MNN9_9FUNG</name>
<dbReference type="SMART" id="SM00388">
    <property type="entry name" value="HisKA"/>
    <property type="match status" value="1"/>
</dbReference>
<dbReference type="Gene3D" id="1.10.287.130">
    <property type="match status" value="1"/>
</dbReference>
<dbReference type="GO" id="GO:0005737">
    <property type="term" value="C:cytoplasm"/>
    <property type="evidence" value="ECO:0007669"/>
    <property type="project" value="UniProtKB-SubCell"/>
</dbReference>
<dbReference type="Pfam" id="PF13407">
    <property type="entry name" value="Peripla_BP_4"/>
    <property type="match status" value="1"/>
</dbReference>
<dbReference type="Gene3D" id="1.10.510.10">
    <property type="entry name" value="Transferase(Phosphotransferase) domain 1"/>
    <property type="match status" value="1"/>
</dbReference>
<dbReference type="InterPro" id="IPR011009">
    <property type="entry name" value="Kinase-like_dom_sf"/>
</dbReference>
<feature type="region of interest" description="Disordered" evidence="7">
    <location>
        <begin position="1687"/>
        <end position="1746"/>
    </location>
</feature>
<dbReference type="SUPFAM" id="SSF52172">
    <property type="entry name" value="CheY-like"/>
    <property type="match status" value="1"/>
</dbReference>
<dbReference type="Pfam" id="PF08324">
    <property type="entry name" value="PUL"/>
    <property type="match status" value="1"/>
</dbReference>
<dbReference type="Gene3D" id="3.10.20.870">
    <property type="entry name" value="PFU (PLAA family ubiquitin binding), C-terminal domain"/>
    <property type="match status" value="1"/>
</dbReference>
<dbReference type="EMBL" id="DF836533">
    <property type="protein sequence ID" value="GAN09104.1"/>
    <property type="molecule type" value="Genomic_DNA"/>
</dbReference>
<dbReference type="SMART" id="SM00448">
    <property type="entry name" value="REC"/>
    <property type="match status" value="1"/>
</dbReference>
<dbReference type="GO" id="GO:0000155">
    <property type="term" value="F:phosphorelay sensor kinase activity"/>
    <property type="evidence" value="ECO:0007669"/>
    <property type="project" value="InterPro"/>
</dbReference>
<dbReference type="CDD" id="cd16922">
    <property type="entry name" value="HATPase_EvgS-ArcB-TorS-like"/>
    <property type="match status" value="1"/>
</dbReference>
<dbReference type="InterPro" id="IPR036322">
    <property type="entry name" value="WD40_repeat_dom_sf"/>
</dbReference>
<protein>
    <submittedName>
        <fullName evidence="15">Phospholipase a-2-activating protein</fullName>
    </submittedName>
</protein>
<feature type="domain" description="Response regulatory" evidence="12">
    <location>
        <begin position="1837"/>
        <end position="1955"/>
    </location>
</feature>
<gene>
    <name evidence="15" type="ORF">MAM1_0244d08626</name>
</gene>
<dbReference type="InterPro" id="IPR038122">
    <property type="entry name" value="PFU_sf"/>
</dbReference>
<feature type="chain" id="PRO_5002199893" evidence="9">
    <location>
        <begin position="19"/>
        <end position="2753"/>
    </location>
</feature>
<keyword evidence="8" id="KW-1133">Transmembrane helix</keyword>
<dbReference type="Gene3D" id="3.40.50.2300">
    <property type="match status" value="4"/>
</dbReference>
<dbReference type="InterPro" id="IPR015943">
    <property type="entry name" value="WD40/YVTN_repeat-like_dom_sf"/>
</dbReference>
<evidence type="ECO:0000259" key="14">
    <source>
        <dbReference type="PROSITE" id="PS51396"/>
    </source>
</evidence>
<feature type="compositionally biased region" description="Polar residues" evidence="7">
    <location>
        <begin position="1807"/>
        <end position="1832"/>
    </location>
</feature>
<keyword evidence="9" id="KW-0732">Signal</keyword>
<dbReference type="PROSITE" id="PS50011">
    <property type="entry name" value="PROTEIN_KINASE_DOM"/>
    <property type="match status" value="1"/>
</dbReference>
<comment type="subcellular location">
    <subcellularLocation>
        <location evidence="1">Cytoplasm</location>
    </subcellularLocation>
</comment>
<feature type="coiled-coil region" evidence="6">
    <location>
        <begin position="1269"/>
        <end position="1303"/>
    </location>
</feature>
<dbReference type="Proteomes" id="UP000053815">
    <property type="component" value="Unassembled WGS sequence"/>
</dbReference>
<evidence type="ECO:0000256" key="5">
    <source>
        <dbReference type="PROSITE-ProRule" id="PRU00221"/>
    </source>
</evidence>
<feature type="repeat" description="WD" evidence="5">
    <location>
        <begin position="2124"/>
        <end position="2158"/>
    </location>
</feature>
<evidence type="ECO:0000259" key="12">
    <source>
        <dbReference type="PROSITE" id="PS50110"/>
    </source>
</evidence>
<evidence type="ECO:0000256" key="2">
    <source>
        <dbReference type="ARBA" id="ARBA00022553"/>
    </source>
</evidence>
<dbReference type="PROSITE" id="PS50082">
    <property type="entry name" value="WD_REPEATS_2"/>
    <property type="match status" value="4"/>
</dbReference>
<feature type="compositionally biased region" description="Low complexity" evidence="7">
    <location>
        <begin position="897"/>
        <end position="909"/>
    </location>
</feature>
<evidence type="ECO:0000256" key="4">
    <source>
        <dbReference type="PROSITE-ProRule" id="PRU00169"/>
    </source>
</evidence>
<dbReference type="PROSITE" id="PS50109">
    <property type="entry name" value="HIS_KIN"/>
    <property type="match status" value="1"/>
</dbReference>
<feature type="repeat" description="WD" evidence="5">
    <location>
        <begin position="2165"/>
        <end position="2196"/>
    </location>
</feature>
<dbReference type="PANTHER" id="PTHR45339">
    <property type="entry name" value="HYBRID SIGNAL TRANSDUCTION HISTIDINE KINASE J"/>
    <property type="match status" value="1"/>
</dbReference>
<feature type="compositionally biased region" description="Polar residues" evidence="7">
    <location>
        <begin position="2402"/>
        <end position="2413"/>
    </location>
</feature>
<feature type="repeat" description="WD" evidence="5">
    <location>
        <begin position="2085"/>
        <end position="2115"/>
    </location>
</feature>
<dbReference type="CDD" id="cd00082">
    <property type="entry name" value="HisKA"/>
    <property type="match status" value="1"/>
</dbReference>
<dbReference type="SUPFAM" id="SSF57184">
    <property type="entry name" value="Growth factor receptor domain"/>
    <property type="match status" value="1"/>
</dbReference>
<reference evidence="15" key="1">
    <citation type="submission" date="2014-09" db="EMBL/GenBank/DDBJ databases">
        <title>Draft genome sequence of an oleaginous Mucoromycotina fungus Mucor ambiguus NBRC6742.</title>
        <authorList>
            <person name="Takeda I."/>
            <person name="Yamane N."/>
            <person name="Morita T."/>
            <person name="Tamano K."/>
            <person name="Machida M."/>
            <person name="Baker S."/>
            <person name="Koike H."/>
        </authorList>
    </citation>
    <scope>NUCLEOTIDE SEQUENCE</scope>
    <source>
        <strain evidence="15">NBRC 6742</strain>
    </source>
</reference>
<dbReference type="Pfam" id="PF00512">
    <property type="entry name" value="HisKA"/>
    <property type="match status" value="1"/>
</dbReference>
<feature type="region of interest" description="Disordered" evidence="7">
    <location>
        <begin position="1797"/>
        <end position="1832"/>
    </location>
</feature>
<dbReference type="OrthoDB" id="10265988at2759"/>
<evidence type="ECO:0000256" key="8">
    <source>
        <dbReference type="SAM" id="Phobius"/>
    </source>
</evidence>
<dbReference type="InterPro" id="IPR011006">
    <property type="entry name" value="CheY-like_superfamily"/>
</dbReference>
<evidence type="ECO:0000256" key="9">
    <source>
        <dbReference type="SAM" id="SignalP"/>
    </source>
</evidence>
<feature type="transmembrane region" description="Helical" evidence="8">
    <location>
        <begin position="735"/>
        <end position="756"/>
    </location>
</feature>
<evidence type="ECO:0000256" key="1">
    <source>
        <dbReference type="ARBA" id="ARBA00004496"/>
    </source>
</evidence>
<dbReference type="InterPro" id="IPR009030">
    <property type="entry name" value="Growth_fac_rcpt_cys_sf"/>
</dbReference>
<dbReference type="SUPFAM" id="SSF55874">
    <property type="entry name" value="ATPase domain of HSP90 chaperone/DNA topoisomerase II/histidine kinase"/>
    <property type="match status" value="1"/>
</dbReference>
<dbReference type="SUPFAM" id="SSF53822">
    <property type="entry name" value="Periplasmic binding protein-like I"/>
    <property type="match status" value="2"/>
</dbReference>
<evidence type="ECO:0000256" key="7">
    <source>
        <dbReference type="SAM" id="MobiDB-lite"/>
    </source>
</evidence>
<dbReference type="InterPro" id="IPR036890">
    <property type="entry name" value="HATPase_C_sf"/>
</dbReference>
<feature type="modified residue" description="4-aspartylphosphate" evidence="4">
    <location>
        <position position="1886"/>
    </location>
</feature>
<dbReference type="GO" id="GO:0005524">
    <property type="term" value="F:ATP binding"/>
    <property type="evidence" value="ECO:0007669"/>
    <property type="project" value="InterPro"/>
</dbReference>
<feature type="domain" description="Histidine kinase" evidence="11">
    <location>
        <begin position="1313"/>
        <end position="1565"/>
    </location>
</feature>
<dbReference type="Gene3D" id="3.30.565.10">
    <property type="entry name" value="Histidine kinase-like ATPase, C-terminal domain"/>
    <property type="match status" value="1"/>
</dbReference>
<dbReference type="InterPro" id="IPR036097">
    <property type="entry name" value="HisK_dim/P_sf"/>
</dbReference>
<dbReference type="Pfam" id="PF02518">
    <property type="entry name" value="HATPase_c"/>
    <property type="match status" value="1"/>
</dbReference>
<feature type="signal peptide" evidence="9">
    <location>
        <begin position="1"/>
        <end position="18"/>
    </location>
</feature>
<dbReference type="PROSITE" id="PS51396">
    <property type="entry name" value="PUL"/>
    <property type="match status" value="1"/>
</dbReference>
<dbReference type="Gene3D" id="2.130.10.10">
    <property type="entry name" value="YVTN repeat-like/Quinoprotein amine dehydrogenase"/>
    <property type="match status" value="1"/>
</dbReference>
<keyword evidence="8" id="KW-0472">Membrane</keyword>
<evidence type="ECO:0000259" key="11">
    <source>
        <dbReference type="PROSITE" id="PS50109"/>
    </source>
</evidence>
<dbReference type="SUPFAM" id="SSF50978">
    <property type="entry name" value="WD40 repeat-like"/>
    <property type="match status" value="1"/>
</dbReference>
<evidence type="ECO:0000313" key="16">
    <source>
        <dbReference type="Proteomes" id="UP000053815"/>
    </source>
</evidence>
<dbReference type="SUPFAM" id="SSF56112">
    <property type="entry name" value="Protein kinase-like (PK-like)"/>
    <property type="match status" value="1"/>
</dbReference>
<sequence length="2753" mass="303716">MNLIFIFVLGLSLSAIHCHIQYDRRKDEISVFSLPSCGITTTIPKRRRRIAFISHESAIATFFHNPEQGSRDAANIVDVDIEWNRYLTKSESKMAQDIRDAGIDGIIASIPNESVFEAIRYAVSKHVPVIVFNTGLDYALQLGLTRVLQDDVEAGNLLGQELYNAKFSKPLVVQLSSLDDGTSERRRLGIQQAIGRAPALLKIYEDANITAANTPAQFVRDAFLSNPGAYDSIVSLGGSSCADIVAASVLDLKRNLTSSTSIASAFFDIGGENVSTLFRLENNTFAVTQLPYYQTALPVFYMYIRLLTGEDVFSNQTIKTGPNLVTNATLSYFLQNEANSLISINDKSGSIGALVSHTRGDTYNAAMMAGVANLAQKLNWTVYNPKEEGLLVSPQSVKNNIDYFLNKEVDGILVQSSSHQALEYASQAISRAKTPTSAVAIGSFFERYNQTYPNLSNVALDMVGLSRSIALRVVADGKSRPVCITERSVDVHSAFCQYFYEAYQELHGNNALAKQEQVVQSVNLSYPGAMENEFITILHRLYENGAYEPDSYIAFSEYVFSIINSRILKGYINNSTMSVYTAGELYDQNQAYLEGRVQGLWATNMFSVGFMSLLHIVLNKMIDFPSWEGALISIPRIQNICDPGTYHSNFTTTAYCQDTNGNTQKSIQCIQCPENMYTEQPDQYQCINCAKGYYSLPGSSSCKSCYDESDNRTSSATKNTCTAFINDQAAQKRQFYMSIFIPIGIVLFLIALAFLYKYLRKRWLTQRTLGSDEDWLLSFSDLVKPPIHRLESSDHKKITVQKSLLSRPELPLQQSATPDMAVDELDSIDNTLSTATAAVGEHGGGIIILKQRPTSIKDTPSPHNFRFDPDLQQHVNPIHHLQEKGEIQGVARRKTSESPTSTSSSTASSALATADIAGVSLFIYKSNHSRSRATLMVQQHSRTDSRSMSGKPEFIHALGFHSRNLPVYIKQIGFKKVRVDNDLRNEVSLMKNIRHSKLTEFIGLILEPQRTFIVEEYCSKGSLADVLANPDIDLAWIFRFSLINDLISGMRFLHRSKFQYHGCLTSDCCMVTGRWELKISNYGLRQLQHSQVVDTMGGSPTDVKRKSSLFRKDTALTEEIAHVLRSAETLLWLAPESVVTTPANIYLTYPSKTADVYSAGIVINEILTREKPYANQQSCPEYIFQQVCSMDLRPRMQPPGIDDFTEGMNSIVSDCVQRNVNARPSFTSIGSRVEELDPYFYDSESMIDNMAVLLEKYANNMEILVKQRTANLQQRTMELEEERARAETLFKDLKKAKEVAEAAAASKQSFLANMSHEIRTPMNAVIGMSRSLMESEELPIDLYDCAETIESSGNHLMALIDDILDYSKIESGKLALERSNLDLTYAIESAIKLISSNYLSKGLVLWYTIAPDLPVHVLGDLVRLRQILLNLLSNAFKFTQKGYVCISVMPYQQSDINQPKSAMVNDTSTPLGISPNLRDDNFDPTAMVTYLFSVKDTGIGIPPEKTNKLFKSFSQVDASTTRNFGGTGLGLAISKKLCRIMGGDMWVESEPGKGTTFYFTVDLQKQVDAITYGQENHLLELSTACPRPLVVSENEAIQLKWVAMLHNMGIPKATFMSISQAEHHFSHVEPKQPVHFSIIIIDTDFSTKDIKFSSTNVLQTIETCHSHVKHTPTLCVIDNRLKRTKNEEKATSISDSCIQHPVGSVDPIPTPNDEKSDPFAAATTTTTSPPTLFPHTQLDKHPRPPAHLHATIAKPFKNSRLISILHELLSNTNTSPTTSRKRMASAGSISLGSMRHNSIQRHHSSRNSRPTSGQANDTMERTASSDSGSSDNLANIKTLVVDDNPINLKVLSRMLAHIGIQSHTANNGREACDMIAKDPFDLIFMDIWMPEMNGLEAAEKIRHEMATSAVHPYIIALTACVMPGDRDKCIEAGMNGYVSKPIRKEELEASIHTFTQTAMHVRAVAAMSNDVLISAARDKTVRSWTRTSPNTFSPHHIYLGHGHFVNALALIKPSQTYPEGLIVSGGSDKFINVYDPSQPAEPRYTLIGHKENVSALGTTPSGHIVSGSWDNKAIVWKEFQQAYVLEGHTASVWAVLAVEDDLILTASADKSIRLWRNGKLVHVYQGHTEAVRGLALVPNVGFVSCSNDGSTLRVWTLEGECIQQLDGHTSFVYSVDVLSTGEFVSAGEDRTVRIWKDGNNIQTLQQPCVSVWTVAALPNDDIVVGGSDSAVRIFTRSDERMAIAEKQKEFDDLLASQAIPSNQIGDVEKDKLPGPEALQSGGKKEGQVIMVNMGATVEAHQWSAQSQSWQKIGEVVGSNKSKATFEGKEYDYVFDIDVGAGPNGNLKLPYNVSQNPYDAAQKFLLKYQLDQSFLDQVADFIIKNAEGVNLGGGYQDPFTGGNRYTPQSSQPTIGQAYMDPFTGGGSYRPGATNATSGPGAATYADPFTGGGSYRPAGSAPVAPPSAASTASPKQARVLPIKSYLTLKQANPEAVVNKIHSLNTDIASEIQLSNEELNALTTSALYLKNPTASGLIANGGDAGLLAVVKMATHWPQDKRFPALDLIRLFALYAPEDLASAVPERNVPALLMKAGGLSGDEVAPFNETNAMLSYRGLANLFNQEAGRQLIWERRNIVADMLSVDISGKFKGKNARLAQSTLAVNFAVLLASKNEGETELGFTGTLVELLKDEQDDENLYRFVMAFGTLICQSNACREVGNIMEAKTEIRRIQSQKTGQERMQKATAEILQILAEN</sequence>
<dbReference type="InterPro" id="IPR004358">
    <property type="entry name" value="Sig_transdc_His_kin-like_C"/>
</dbReference>
<dbReference type="Pfam" id="PF00069">
    <property type="entry name" value="Pkinase"/>
    <property type="match status" value="1"/>
</dbReference>
<dbReference type="InterPro" id="IPR013535">
    <property type="entry name" value="PUL_dom"/>
</dbReference>
<dbReference type="Pfam" id="PF00400">
    <property type="entry name" value="WD40"/>
    <property type="match status" value="5"/>
</dbReference>
<evidence type="ECO:0000259" key="10">
    <source>
        <dbReference type="PROSITE" id="PS50011"/>
    </source>
</evidence>
<evidence type="ECO:0000313" key="15">
    <source>
        <dbReference type="EMBL" id="GAN09104.1"/>
    </source>
</evidence>
<keyword evidence="2 4" id="KW-0597">Phosphoprotein</keyword>
<dbReference type="InterPro" id="IPR025997">
    <property type="entry name" value="SBP_2_dom"/>
</dbReference>
<feature type="domain" description="PFU" evidence="13">
    <location>
        <begin position="2301"/>
        <end position="2395"/>
    </location>
</feature>
<accession>A0A0C9MNN9</accession>
<feature type="domain" description="Protein kinase" evidence="10">
    <location>
        <begin position="943"/>
        <end position="1240"/>
    </location>
</feature>
<feature type="region of interest" description="Disordered" evidence="7">
    <location>
        <begin position="882"/>
        <end position="909"/>
    </location>
</feature>
<dbReference type="SUPFAM" id="SSF47384">
    <property type="entry name" value="Homodimeric domain of signal transducing histidine kinase"/>
    <property type="match status" value="1"/>
</dbReference>
<dbReference type="InterPro" id="IPR005467">
    <property type="entry name" value="His_kinase_dom"/>
</dbReference>
<dbReference type="PROSITE" id="PS50294">
    <property type="entry name" value="WD_REPEATS_REGION"/>
    <property type="match status" value="2"/>
</dbReference>
<feature type="region of interest" description="Disordered" evidence="7">
    <location>
        <begin position="2399"/>
        <end position="2443"/>
    </location>
</feature>
<dbReference type="InterPro" id="IPR000719">
    <property type="entry name" value="Prot_kinase_dom"/>
</dbReference>
<dbReference type="InterPro" id="IPR011989">
    <property type="entry name" value="ARM-like"/>
</dbReference>
<feature type="region of interest" description="Disordered" evidence="7">
    <location>
        <begin position="2454"/>
        <end position="2473"/>
    </location>
</feature>
<keyword evidence="6" id="KW-0175">Coiled coil</keyword>
<proteinExistence type="predicted"/>
<dbReference type="Pfam" id="PF00072">
    <property type="entry name" value="Response_reg"/>
    <property type="match status" value="1"/>
</dbReference>
<dbReference type="CDD" id="cd00200">
    <property type="entry name" value="WD40"/>
    <property type="match status" value="1"/>
</dbReference>
<feature type="repeat" description="WD" evidence="5">
    <location>
        <begin position="2046"/>
        <end position="2077"/>
    </location>
</feature>
<keyword evidence="5" id="KW-0853">WD repeat</keyword>
<dbReference type="InterPro" id="IPR001789">
    <property type="entry name" value="Sig_transdc_resp-reg_receiver"/>
</dbReference>
<dbReference type="PANTHER" id="PTHR45339:SF1">
    <property type="entry name" value="HYBRID SIGNAL TRANSDUCTION HISTIDINE KINASE J"/>
    <property type="match status" value="1"/>
</dbReference>